<evidence type="ECO:0000259" key="4">
    <source>
        <dbReference type="PROSITE" id="PS50977"/>
    </source>
</evidence>
<feature type="region of interest" description="Disordered" evidence="3">
    <location>
        <begin position="1"/>
        <end position="27"/>
    </location>
</feature>
<evidence type="ECO:0000256" key="3">
    <source>
        <dbReference type="SAM" id="MobiDB-lite"/>
    </source>
</evidence>
<dbReference type="Proteomes" id="UP001139207">
    <property type="component" value="Unassembled WGS sequence"/>
</dbReference>
<gene>
    <name evidence="5" type="ORF">MUN33_01035</name>
</gene>
<dbReference type="InterPro" id="IPR036271">
    <property type="entry name" value="Tet_transcr_reg_TetR-rel_C_sf"/>
</dbReference>
<evidence type="ECO:0000256" key="2">
    <source>
        <dbReference type="PROSITE-ProRule" id="PRU00335"/>
    </source>
</evidence>
<dbReference type="Pfam" id="PF00440">
    <property type="entry name" value="TetR_N"/>
    <property type="match status" value="1"/>
</dbReference>
<dbReference type="InterPro" id="IPR041583">
    <property type="entry name" value="TetR_C_31"/>
</dbReference>
<proteinExistence type="predicted"/>
<feature type="domain" description="HTH tetR-type" evidence="4">
    <location>
        <begin position="27"/>
        <end position="87"/>
    </location>
</feature>
<dbReference type="InterPro" id="IPR001647">
    <property type="entry name" value="HTH_TetR"/>
</dbReference>
<dbReference type="RefSeq" id="WP_244803050.1">
    <property type="nucleotide sequence ID" value="NZ_JALIEA010000006.1"/>
</dbReference>
<dbReference type="GO" id="GO:0000976">
    <property type="term" value="F:transcription cis-regulatory region binding"/>
    <property type="evidence" value="ECO:0007669"/>
    <property type="project" value="TreeGrafter"/>
</dbReference>
<dbReference type="PANTHER" id="PTHR30055:SF231">
    <property type="entry name" value="TRANSCRIPTIONAL REGULATORY PROTEIN (PROBABLY DEOR-FAMILY)-RELATED"/>
    <property type="match status" value="1"/>
</dbReference>
<dbReference type="SUPFAM" id="SSF48498">
    <property type="entry name" value="Tetracyclin repressor-like, C-terminal domain"/>
    <property type="match status" value="1"/>
</dbReference>
<name>A0A9X2AXQ9_9CORY</name>
<evidence type="ECO:0000256" key="1">
    <source>
        <dbReference type="ARBA" id="ARBA00023125"/>
    </source>
</evidence>
<dbReference type="AlphaFoldDB" id="A0A9X2AXQ9"/>
<evidence type="ECO:0000313" key="6">
    <source>
        <dbReference type="Proteomes" id="UP001139207"/>
    </source>
</evidence>
<dbReference type="InterPro" id="IPR050109">
    <property type="entry name" value="HTH-type_TetR-like_transc_reg"/>
</dbReference>
<dbReference type="GO" id="GO:0003700">
    <property type="term" value="F:DNA-binding transcription factor activity"/>
    <property type="evidence" value="ECO:0007669"/>
    <property type="project" value="TreeGrafter"/>
</dbReference>
<dbReference type="PANTHER" id="PTHR30055">
    <property type="entry name" value="HTH-TYPE TRANSCRIPTIONAL REGULATOR RUTR"/>
    <property type="match status" value="1"/>
</dbReference>
<feature type="DNA-binding region" description="H-T-H motif" evidence="2">
    <location>
        <begin position="50"/>
        <end position="69"/>
    </location>
</feature>
<keyword evidence="1 2" id="KW-0238">DNA-binding</keyword>
<dbReference type="Pfam" id="PF17940">
    <property type="entry name" value="TetR_C_31"/>
    <property type="match status" value="1"/>
</dbReference>
<organism evidence="5 6">
    <name type="scientific">Corynebacterium kalidii</name>
    <dbReference type="NCBI Taxonomy" id="2931982"/>
    <lineage>
        <taxon>Bacteria</taxon>
        <taxon>Bacillati</taxon>
        <taxon>Actinomycetota</taxon>
        <taxon>Actinomycetes</taxon>
        <taxon>Mycobacteriales</taxon>
        <taxon>Corynebacteriaceae</taxon>
        <taxon>Corynebacterium</taxon>
    </lineage>
</organism>
<dbReference type="SUPFAM" id="SSF46689">
    <property type="entry name" value="Homeodomain-like"/>
    <property type="match status" value="1"/>
</dbReference>
<sequence>MSINRKAADVPTPDHPAIPRPGKRDPAGRRAAILDAAAELICEKGASSLTHRAVAARAHVAVGSTTQYFDSIDDLRDEALQTLADETEEELAEIARILGNLDSPAGVDEVITTCAQIMADFLEDTRQVRANIAMISTAMTDPSLRTLALQWSDQLTDLLAGRVGRARASAAVAYIDGLTVHAALHDTPTDAASVAAVLTALLHMPDPHQEHSP</sequence>
<dbReference type="PROSITE" id="PS50977">
    <property type="entry name" value="HTH_TETR_2"/>
    <property type="match status" value="1"/>
</dbReference>
<reference evidence="5" key="1">
    <citation type="submission" date="2022-04" db="EMBL/GenBank/DDBJ databases">
        <title>Corynebacterium kalidii LD5P10.</title>
        <authorList>
            <person name="Sun J.Q."/>
        </authorList>
    </citation>
    <scope>NUCLEOTIDE SEQUENCE</scope>
    <source>
        <strain evidence="5">LD5P10</strain>
    </source>
</reference>
<dbReference type="EMBL" id="JALIEA010000006">
    <property type="protein sequence ID" value="MCJ7857306.1"/>
    <property type="molecule type" value="Genomic_DNA"/>
</dbReference>
<accession>A0A9X2AXQ9</accession>
<dbReference type="Gene3D" id="1.10.357.10">
    <property type="entry name" value="Tetracycline Repressor, domain 2"/>
    <property type="match status" value="1"/>
</dbReference>
<keyword evidence="6" id="KW-1185">Reference proteome</keyword>
<dbReference type="InterPro" id="IPR009057">
    <property type="entry name" value="Homeodomain-like_sf"/>
</dbReference>
<protein>
    <submittedName>
        <fullName evidence="5">TetR family transcriptional regulator</fullName>
    </submittedName>
</protein>
<evidence type="ECO:0000313" key="5">
    <source>
        <dbReference type="EMBL" id="MCJ7857306.1"/>
    </source>
</evidence>
<comment type="caution">
    <text evidence="5">The sequence shown here is derived from an EMBL/GenBank/DDBJ whole genome shotgun (WGS) entry which is preliminary data.</text>
</comment>